<keyword evidence="7 8" id="KW-0449">Lipoprotein</keyword>
<comment type="function">
    <text evidence="1 8">The Vlp and Vsp proteins are antigenically distinct proteins, only one vlp or vsp gene is transcriptionally active at any one time. Switching between these genes is a mechanism of host immune response evasion.</text>
</comment>
<feature type="coiled-coil region" evidence="9">
    <location>
        <begin position="234"/>
        <end position="261"/>
    </location>
</feature>
<evidence type="ECO:0000256" key="2">
    <source>
        <dbReference type="ARBA" id="ARBA00004459"/>
    </source>
</evidence>
<dbReference type="HOGENOM" id="CLU_054711_0_0_12"/>
<dbReference type="PROSITE" id="PS51257">
    <property type="entry name" value="PROKAR_LIPOPROTEIN"/>
    <property type="match status" value="1"/>
</dbReference>
<keyword evidence="9" id="KW-0175">Coiled coil</keyword>
<evidence type="ECO:0000256" key="9">
    <source>
        <dbReference type="SAM" id="Coils"/>
    </source>
</evidence>
<keyword evidence="11" id="KW-1185">Reference proteome</keyword>
<evidence type="ECO:0000256" key="6">
    <source>
        <dbReference type="ARBA" id="ARBA00023237"/>
    </source>
</evidence>
<protein>
    <recommendedName>
        <fullName evidence="8">Variable large protein</fullName>
    </recommendedName>
</protein>
<evidence type="ECO:0000313" key="10">
    <source>
        <dbReference type="EMBL" id="ACH94219.1"/>
    </source>
</evidence>
<sequence length="343" mass="36107">MNKEKKGEGKVRVIILMMVMMMMGCNSGVKDPEKVFLSDIANLGKGFLDVFVSFGDMITETLGIKADTKKSEIGGYFTKIENTMKIVKGKLSKILEEHGNYEKVKEKVEEFIGKISKIEEGAKEASKGATGDVAIGNAVKGGQDAVAADVTSVNSLVKGIKTIVDVVLTKGKADADAIQDGEKKKVGQFFARKDDAPQEAETAKANASIGAVSGADILQAIVKSNQVVNGDIKIDAAQNAAEIAAAKKDDAKKEINEDQKDAIIAAGIALRAMAKDGKFAAKQDASDKYANAVNGVVSSAVNKVLSTLTIAIRDTVDLGLKGINKVLGEIKQGEGSEAKVKAN</sequence>
<comment type="subcellular location">
    <subcellularLocation>
        <location evidence="2 8">Cell outer membrane</location>
        <topology evidence="2 8">Lipid-anchor</topology>
    </subcellularLocation>
</comment>
<dbReference type="InterPro" id="IPR000680">
    <property type="entry name" value="Borrelia_lipo"/>
</dbReference>
<evidence type="ECO:0000313" key="11">
    <source>
        <dbReference type="Proteomes" id="UP000000611"/>
    </source>
</evidence>
<keyword evidence="10" id="KW-0614">Plasmid</keyword>
<geneLocation type="plasmid" evidence="10 11">
    <name>pl70</name>
</geneLocation>
<keyword evidence="3" id="KW-0732">Signal</keyword>
<evidence type="ECO:0000256" key="5">
    <source>
        <dbReference type="ARBA" id="ARBA00023139"/>
    </source>
</evidence>
<keyword evidence="5 8" id="KW-0564">Palmitate</keyword>
<gene>
    <name evidence="10" type="primary">vlp-d_2</name>
    <name evidence="10" type="ordered locus">BDU_2056</name>
</gene>
<reference evidence="10 11" key="1">
    <citation type="journal article" date="2008" name="PLoS Genet.">
        <title>The genome of Borrelia recurrentis, the agent of deadly louse-borne relapsing fever, is a degraded subset of tick-borne Borrelia duttonii.</title>
        <authorList>
            <person name="Lescot M."/>
            <person name="Audic S."/>
            <person name="Robert C."/>
            <person name="Nguyen T.T."/>
            <person name="Blanc G."/>
            <person name="Cutler S.J."/>
            <person name="Wincker P."/>
            <person name="Couloux A."/>
            <person name="Claverie J.-M."/>
            <person name="Raoult D."/>
            <person name="Drancourt M."/>
        </authorList>
    </citation>
    <scope>NUCLEOTIDE SEQUENCE [LARGE SCALE GENOMIC DNA]</scope>
    <source>
        <strain evidence="10 11">Ly</strain>
    </source>
</reference>
<dbReference type="GO" id="GO:0009279">
    <property type="term" value="C:cell outer membrane"/>
    <property type="evidence" value="ECO:0007669"/>
    <property type="project" value="UniProtKB-SubCell"/>
</dbReference>
<organism evidence="10 11">
    <name type="scientific">Borrelia duttonii (strain Ly)</name>
    <dbReference type="NCBI Taxonomy" id="412419"/>
    <lineage>
        <taxon>Bacteria</taxon>
        <taxon>Pseudomonadati</taxon>
        <taxon>Spirochaetota</taxon>
        <taxon>Spirochaetia</taxon>
        <taxon>Spirochaetales</taxon>
        <taxon>Borreliaceae</taxon>
        <taxon>Borrelia</taxon>
    </lineage>
</organism>
<keyword evidence="4 8" id="KW-0472">Membrane</keyword>
<dbReference type="KEGG" id="bdu:BDU_2056"/>
<dbReference type="SUPFAM" id="SSF74748">
    <property type="entry name" value="Variable surface antigen VlsE"/>
    <property type="match status" value="1"/>
</dbReference>
<dbReference type="Proteomes" id="UP000000611">
    <property type="component" value="Plasmid pl70"/>
</dbReference>
<dbReference type="EMBL" id="CP000990">
    <property type="protein sequence ID" value="ACH94219.1"/>
    <property type="molecule type" value="Genomic_DNA"/>
</dbReference>
<dbReference type="OrthoDB" id="352883at2"/>
<evidence type="ECO:0000256" key="3">
    <source>
        <dbReference type="ARBA" id="ARBA00022729"/>
    </source>
</evidence>
<evidence type="ECO:0000256" key="7">
    <source>
        <dbReference type="ARBA" id="ARBA00023288"/>
    </source>
</evidence>
<keyword evidence="6 8" id="KW-0998">Cell outer membrane</keyword>
<name>B5RPD3_BORDL</name>
<proteinExistence type="predicted"/>
<evidence type="ECO:0000256" key="1">
    <source>
        <dbReference type="ARBA" id="ARBA00003932"/>
    </source>
</evidence>
<dbReference type="Pfam" id="PF00921">
    <property type="entry name" value="Lipoprotein_2"/>
    <property type="match status" value="1"/>
</dbReference>
<evidence type="ECO:0000256" key="4">
    <source>
        <dbReference type="ARBA" id="ARBA00023136"/>
    </source>
</evidence>
<dbReference type="AlphaFoldDB" id="B5RPD3"/>
<evidence type="ECO:0000256" key="8">
    <source>
        <dbReference type="RuleBase" id="RU363105"/>
    </source>
</evidence>
<accession>B5RPD3</accession>
<dbReference type="RefSeq" id="WP_012539664.1">
    <property type="nucleotide sequence ID" value="NC_011256.1"/>
</dbReference>